<sequence length="240" mass="24653">MISDDGDRVWRLISASARDRGEPMSAWDVCAVCARGLPAGGAGVSLLAGDRLEPTHAFGALGRGLLDASMVSGDGPCVEAVRTGVPVLAADLDGRAAGGRWPLFSALAQAARVAAVFAFPLVSGRSRVGVLTACRDRPGGLGAAGYRDGLLLADAAVALLLREQEEAAADPAAPADWLALGAEIHQAAGMVSVQLDCTVEDALARLRAHAFANDLTVSRAALLVVERALRFSPDRRPGGP</sequence>
<dbReference type="RefSeq" id="WP_220162096.1">
    <property type="nucleotide sequence ID" value="NZ_JAIBOA010000001.1"/>
</dbReference>
<comment type="caution">
    <text evidence="1">The sequence shown here is derived from an EMBL/GenBank/DDBJ whole genome shotgun (WGS) entry which is preliminary data.</text>
</comment>
<keyword evidence="2" id="KW-1185">Reference proteome</keyword>
<organism evidence="1 2">
    <name type="scientific">Actinomadura parmotrematis</name>
    <dbReference type="NCBI Taxonomy" id="2864039"/>
    <lineage>
        <taxon>Bacteria</taxon>
        <taxon>Bacillati</taxon>
        <taxon>Actinomycetota</taxon>
        <taxon>Actinomycetes</taxon>
        <taxon>Streptosporangiales</taxon>
        <taxon>Thermomonosporaceae</taxon>
        <taxon>Actinomadura</taxon>
    </lineage>
</organism>
<reference evidence="1 2" key="1">
    <citation type="submission" date="2021-07" db="EMBL/GenBank/DDBJ databases">
        <title>Actinomadura sp. PM05-2 isolated from lichen.</title>
        <authorList>
            <person name="Somphong A."/>
            <person name="Phongsopitanun W."/>
            <person name="Tanasupawat S."/>
            <person name="Peongsungnone V."/>
        </authorList>
    </citation>
    <scope>NUCLEOTIDE SEQUENCE [LARGE SCALE GENOMIC DNA]</scope>
    <source>
        <strain evidence="1 2">PM05-2</strain>
    </source>
</reference>
<dbReference type="Gene3D" id="3.30.450.40">
    <property type="match status" value="1"/>
</dbReference>
<proteinExistence type="predicted"/>
<name>A0ABS7FKD0_9ACTN</name>
<accession>A0ABS7FKD0</accession>
<dbReference type="Proteomes" id="UP000774570">
    <property type="component" value="Unassembled WGS sequence"/>
</dbReference>
<dbReference type="EMBL" id="JAIBOA010000001">
    <property type="protein sequence ID" value="MBW8480815.1"/>
    <property type="molecule type" value="Genomic_DNA"/>
</dbReference>
<dbReference type="SUPFAM" id="SSF55781">
    <property type="entry name" value="GAF domain-like"/>
    <property type="match status" value="1"/>
</dbReference>
<evidence type="ECO:0000313" key="1">
    <source>
        <dbReference type="EMBL" id="MBW8480815.1"/>
    </source>
</evidence>
<evidence type="ECO:0000313" key="2">
    <source>
        <dbReference type="Proteomes" id="UP000774570"/>
    </source>
</evidence>
<protein>
    <submittedName>
        <fullName evidence="1">GAF domain-containing protein</fullName>
    </submittedName>
</protein>
<dbReference type="InterPro" id="IPR029016">
    <property type="entry name" value="GAF-like_dom_sf"/>
</dbReference>
<gene>
    <name evidence="1" type="ORF">K1Y72_00445</name>
</gene>